<feature type="domain" description="4Fe-4S ferredoxin-type" evidence="8">
    <location>
        <begin position="99"/>
        <end position="126"/>
    </location>
</feature>
<keyword evidence="5" id="KW-0249">Electron transport</keyword>
<keyword evidence="3" id="KW-0479">Metal-binding</keyword>
<evidence type="ECO:0000313" key="9">
    <source>
        <dbReference type="EMBL" id="RZN68211.1"/>
    </source>
</evidence>
<gene>
    <name evidence="9" type="ORF">EF807_06295</name>
</gene>
<evidence type="ECO:0000259" key="8">
    <source>
        <dbReference type="PROSITE" id="PS51379"/>
    </source>
</evidence>
<comment type="caution">
    <text evidence="9">The sequence shown here is derived from an EMBL/GenBank/DDBJ whole genome shotgun (WGS) entry which is preliminary data.</text>
</comment>
<dbReference type="PANTHER" id="PTHR43687:SF6">
    <property type="entry name" value="L-ASPARTATE SEMIALDEHYDE SULFURTRANSFERASE IRON-SULFUR SUBUNIT"/>
    <property type="match status" value="1"/>
</dbReference>
<dbReference type="Pfam" id="PF12838">
    <property type="entry name" value="Fer4_7"/>
    <property type="match status" value="1"/>
</dbReference>
<dbReference type="GO" id="GO:0016491">
    <property type="term" value="F:oxidoreductase activity"/>
    <property type="evidence" value="ECO:0007669"/>
    <property type="project" value="UniProtKB-ARBA"/>
</dbReference>
<evidence type="ECO:0000256" key="7">
    <source>
        <dbReference type="ARBA" id="ARBA00023014"/>
    </source>
</evidence>
<evidence type="ECO:0000256" key="2">
    <source>
        <dbReference type="ARBA" id="ARBA00022485"/>
    </source>
</evidence>
<evidence type="ECO:0000256" key="3">
    <source>
        <dbReference type="ARBA" id="ARBA00022723"/>
    </source>
</evidence>
<keyword evidence="6" id="KW-0408">Iron</keyword>
<dbReference type="InterPro" id="IPR050572">
    <property type="entry name" value="Fe-S_Ferredoxin"/>
</dbReference>
<dbReference type="InterPro" id="IPR017896">
    <property type="entry name" value="4Fe4S_Fe-S-bd"/>
</dbReference>
<organism evidence="9 10">
    <name type="scientific">Candidatus Methanolliviera hydrocarbonicum</name>
    <dbReference type="NCBI Taxonomy" id="2491085"/>
    <lineage>
        <taxon>Archaea</taxon>
        <taxon>Methanobacteriati</taxon>
        <taxon>Methanobacteriota</taxon>
        <taxon>Candidatus Methanoliparia</taxon>
        <taxon>Candidatus Methanoliparales</taxon>
        <taxon>Candidatus Methanollivieraceae</taxon>
        <taxon>Candidatus Methanolliviera</taxon>
    </lineage>
</organism>
<dbReference type="GO" id="GO:0046872">
    <property type="term" value="F:metal ion binding"/>
    <property type="evidence" value="ECO:0007669"/>
    <property type="project" value="UniProtKB-KW"/>
</dbReference>
<dbReference type="Proteomes" id="UP000320766">
    <property type="component" value="Unassembled WGS sequence"/>
</dbReference>
<evidence type="ECO:0000256" key="6">
    <source>
        <dbReference type="ARBA" id="ARBA00023004"/>
    </source>
</evidence>
<dbReference type="GO" id="GO:0051539">
    <property type="term" value="F:4 iron, 4 sulfur cluster binding"/>
    <property type="evidence" value="ECO:0007669"/>
    <property type="project" value="UniProtKB-KW"/>
</dbReference>
<evidence type="ECO:0000313" key="10">
    <source>
        <dbReference type="Proteomes" id="UP000320766"/>
    </source>
</evidence>
<name>A0A520KVP9_9EURY</name>
<dbReference type="InterPro" id="IPR017900">
    <property type="entry name" value="4Fe4S_Fe_S_CS"/>
</dbReference>
<feature type="domain" description="4Fe-4S ferredoxin-type" evidence="8">
    <location>
        <begin position="69"/>
        <end position="98"/>
    </location>
</feature>
<accession>A0A520KVP9</accession>
<dbReference type="PROSITE" id="PS00198">
    <property type="entry name" value="4FE4S_FER_1"/>
    <property type="match status" value="1"/>
</dbReference>
<keyword evidence="4" id="KW-0677">Repeat</keyword>
<protein>
    <submittedName>
        <fullName evidence="9">4Fe-4S dicluster domain-containing protein</fullName>
    </submittedName>
</protein>
<keyword evidence="2" id="KW-0004">4Fe-4S</keyword>
<keyword evidence="7" id="KW-0411">Iron-sulfur</keyword>
<dbReference type="SUPFAM" id="SSF54862">
    <property type="entry name" value="4Fe-4S ferredoxins"/>
    <property type="match status" value="1"/>
</dbReference>
<evidence type="ECO:0000256" key="5">
    <source>
        <dbReference type="ARBA" id="ARBA00022982"/>
    </source>
</evidence>
<evidence type="ECO:0000256" key="4">
    <source>
        <dbReference type="ARBA" id="ARBA00022737"/>
    </source>
</evidence>
<evidence type="ECO:0000256" key="1">
    <source>
        <dbReference type="ARBA" id="ARBA00022448"/>
    </source>
</evidence>
<dbReference type="AlphaFoldDB" id="A0A520KVP9"/>
<dbReference type="EMBL" id="RXIL01000114">
    <property type="protein sequence ID" value="RZN68211.1"/>
    <property type="molecule type" value="Genomic_DNA"/>
</dbReference>
<dbReference type="PROSITE" id="PS51379">
    <property type="entry name" value="4FE4S_FER_2"/>
    <property type="match status" value="2"/>
</dbReference>
<proteinExistence type="predicted"/>
<dbReference type="Gene3D" id="3.30.70.20">
    <property type="match status" value="1"/>
</dbReference>
<sequence length="126" mass="14253">MKMRLEFPAKIIRKPIVSEICLNTGVLINLERVNIEATWATMIVDVEEKIEEVTKAFEEKGVEVEILEEPIKRDDGRCVHCGICSSICAMGVFSFGEDRRVEMDPSRCIVCKNCIKLCPTAALEIY</sequence>
<keyword evidence="1" id="KW-0813">Transport</keyword>
<reference evidence="9 10" key="1">
    <citation type="journal article" date="2019" name="Nat. Microbiol.">
        <title>Wide diversity of methane and short-chain alkane metabolisms in uncultured archaea.</title>
        <authorList>
            <person name="Borrel G."/>
            <person name="Adam P.S."/>
            <person name="McKay L.J."/>
            <person name="Chen L.X."/>
            <person name="Sierra-Garcia I.N."/>
            <person name="Sieber C.M."/>
            <person name="Letourneur Q."/>
            <person name="Ghozlane A."/>
            <person name="Andersen G.L."/>
            <person name="Li W.J."/>
            <person name="Hallam S.J."/>
            <person name="Muyzer G."/>
            <person name="de Oliveira V.M."/>
            <person name="Inskeep W.P."/>
            <person name="Banfield J.F."/>
            <person name="Gribaldo S."/>
        </authorList>
    </citation>
    <scope>NUCLEOTIDE SEQUENCE [LARGE SCALE GENOMIC DNA]</scope>
    <source>
        <strain evidence="9">NM1b</strain>
    </source>
</reference>
<dbReference type="Gene3D" id="3.30.70.260">
    <property type="match status" value="1"/>
</dbReference>
<dbReference type="PANTHER" id="PTHR43687">
    <property type="entry name" value="ADENYLYLSULFATE REDUCTASE, BETA SUBUNIT"/>
    <property type="match status" value="1"/>
</dbReference>